<dbReference type="PANTHER" id="PTHR11240">
    <property type="entry name" value="RIBONUCLEASE T2"/>
    <property type="match status" value="1"/>
</dbReference>
<protein>
    <submittedName>
        <fullName evidence="10">Uncharacterized protein</fullName>
    </submittedName>
</protein>
<dbReference type="InterPro" id="IPR001568">
    <property type="entry name" value="RNase_T2-like"/>
</dbReference>
<dbReference type="Proteomes" id="UP001058974">
    <property type="component" value="Chromosome 7"/>
</dbReference>
<accession>A0A9D4ZX67</accession>
<dbReference type="InterPro" id="IPR018188">
    <property type="entry name" value="RNase_T2_His_AS_1"/>
</dbReference>
<dbReference type="PROSITE" id="PS00530">
    <property type="entry name" value="RNASE_T2_1"/>
    <property type="match status" value="1"/>
</dbReference>
<proteinExistence type="inferred from homology"/>
<evidence type="ECO:0000256" key="9">
    <source>
        <dbReference type="SAM" id="SignalP"/>
    </source>
</evidence>
<keyword evidence="5" id="KW-1015">Disulfide bond</keyword>
<dbReference type="InterPro" id="IPR033697">
    <property type="entry name" value="Ribonuclease_T2_eukaryotic"/>
</dbReference>
<evidence type="ECO:0000256" key="7">
    <source>
        <dbReference type="PIRSR" id="PIRSR633697-1"/>
    </source>
</evidence>
<evidence type="ECO:0000256" key="1">
    <source>
        <dbReference type="ARBA" id="ARBA00007469"/>
    </source>
</evidence>
<dbReference type="GO" id="GO:0006401">
    <property type="term" value="P:RNA catabolic process"/>
    <property type="evidence" value="ECO:0007669"/>
    <property type="project" value="TreeGrafter"/>
</dbReference>
<comment type="caution">
    <text evidence="10">The sequence shown here is derived from an EMBL/GenBank/DDBJ whole genome shotgun (WGS) entry which is preliminary data.</text>
</comment>
<keyword evidence="2" id="KW-0540">Nuclease</keyword>
<dbReference type="SUPFAM" id="SSF55895">
    <property type="entry name" value="Ribonuclease Rh-like"/>
    <property type="match status" value="1"/>
</dbReference>
<dbReference type="AlphaFoldDB" id="A0A9D4ZX67"/>
<feature type="active site" evidence="7">
    <location>
        <position position="53"/>
    </location>
</feature>
<dbReference type="InterPro" id="IPR036430">
    <property type="entry name" value="RNase_T2-like_sf"/>
</dbReference>
<keyword evidence="11" id="KW-1185">Reference proteome</keyword>
<dbReference type="Gramene" id="PSAT_LOCUS30474_t1">
    <property type="protein sequence ID" value="CAL5212094.1"/>
    <property type="gene ID" value="PSAT_LOCUS30474"/>
</dbReference>
<dbReference type="PANTHER" id="PTHR11240:SF75">
    <property type="entry name" value="RIBONUCLEASE 3"/>
    <property type="match status" value="1"/>
</dbReference>
<dbReference type="GO" id="GO:0005576">
    <property type="term" value="C:extracellular region"/>
    <property type="evidence" value="ECO:0007669"/>
    <property type="project" value="TreeGrafter"/>
</dbReference>
<dbReference type="Pfam" id="PF00445">
    <property type="entry name" value="Ribonuclease_T2"/>
    <property type="match status" value="1"/>
</dbReference>
<evidence type="ECO:0000256" key="6">
    <source>
        <dbReference type="ARBA" id="ARBA00023239"/>
    </source>
</evidence>
<feature type="active site" evidence="7">
    <location>
        <position position="98"/>
    </location>
</feature>
<dbReference type="GO" id="GO:0033897">
    <property type="term" value="F:ribonuclease T2 activity"/>
    <property type="evidence" value="ECO:0007669"/>
    <property type="project" value="InterPro"/>
</dbReference>
<sequence>MKVLMILVILVSFLQSCVGSFDYYMLSEIWPPGYCHNNPCRRHGPKFSKFIIHGLWPQNTTPCETSKLEEFPRDTLGKLEKDWPSITHKPNGLFWQNEWDKHGSCSMLPQIDYFKLTLDLYGRADIKEILRKEGIVSQIGDVKRYTKYQIENAIKSHPNIDAKPQLICYQGNLAEVRLCFDKSPGHKYKNCSTSYTCPLDNIKLPYLYPKLPVMEPEEAELLRAIPPL</sequence>
<dbReference type="EMBL" id="JAMSHJ010000007">
    <property type="protein sequence ID" value="KAI5389137.1"/>
    <property type="molecule type" value="Genomic_DNA"/>
</dbReference>
<keyword evidence="6" id="KW-0456">Lyase</keyword>
<evidence type="ECO:0000256" key="4">
    <source>
        <dbReference type="ARBA" id="ARBA00022801"/>
    </source>
</evidence>
<comment type="similarity">
    <text evidence="1 8">Belongs to the RNase T2 family.</text>
</comment>
<dbReference type="GO" id="GO:0003723">
    <property type="term" value="F:RNA binding"/>
    <property type="evidence" value="ECO:0007669"/>
    <property type="project" value="InterPro"/>
</dbReference>
<evidence type="ECO:0000256" key="3">
    <source>
        <dbReference type="ARBA" id="ARBA00022759"/>
    </source>
</evidence>
<evidence type="ECO:0000256" key="2">
    <source>
        <dbReference type="ARBA" id="ARBA00022722"/>
    </source>
</evidence>
<dbReference type="GO" id="GO:0016787">
    <property type="term" value="F:hydrolase activity"/>
    <property type="evidence" value="ECO:0007669"/>
    <property type="project" value="UniProtKB-KW"/>
</dbReference>
<dbReference type="Gene3D" id="3.90.730.10">
    <property type="entry name" value="Ribonuclease T2-like"/>
    <property type="match status" value="1"/>
</dbReference>
<keyword evidence="4" id="KW-0378">Hydrolase</keyword>
<dbReference type="CDD" id="cd01061">
    <property type="entry name" value="RNase_T2_euk"/>
    <property type="match status" value="1"/>
</dbReference>
<keyword evidence="9" id="KW-0732">Signal</keyword>
<reference evidence="10 11" key="1">
    <citation type="journal article" date="2022" name="Nat. Genet.">
        <title>Improved pea reference genome and pan-genome highlight genomic features and evolutionary characteristics.</title>
        <authorList>
            <person name="Yang T."/>
            <person name="Liu R."/>
            <person name="Luo Y."/>
            <person name="Hu S."/>
            <person name="Wang D."/>
            <person name="Wang C."/>
            <person name="Pandey M.K."/>
            <person name="Ge S."/>
            <person name="Xu Q."/>
            <person name="Li N."/>
            <person name="Li G."/>
            <person name="Huang Y."/>
            <person name="Saxena R.K."/>
            <person name="Ji Y."/>
            <person name="Li M."/>
            <person name="Yan X."/>
            <person name="He Y."/>
            <person name="Liu Y."/>
            <person name="Wang X."/>
            <person name="Xiang C."/>
            <person name="Varshney R.K."/>
            <person name="Ding H."/>
            <person name="Gao S."/>
            <person name="Zong X."/>
        </authorList>
    </citation>
    <scope>NUCLEOTIDE SEQUENCE [LARGE SCALE GENOMIC DNA]</scope>
    <source>
        <strain evidence="10 11">cv. Zhongwan 6</strain>
    </source>
</reference>
<evidence type="ECO:0000256" key="5">
    <source>
        <dbReference type="ARBA" id="ARBA00023157"/>
    </source>
</evidence>
<feature type="chain" id="PRO_5038824838" evidence="9">
    <location>
        <begin position="20"/>
        <end position="228"/>
    </location>
</feature>
<feature type="active site" evidence="7">
    <location>
        <position position="102"/>
    </location>
</feature>
<evidence type="ECO:0000313" key="11">
    <source>
        <dbReference type="Proteomes" id="UP001058974"/>
    </source>
</evidence>
<keyword evidence="3" id="KW-0255">Endonuclease</keyword>
<dbReference type="PROSITE" id="PS51257">
    <property type="entry name" value="PROKAR_LIPOPROTEIN"/>
    <property type="match status" value="1"/>
</dbReference>
<evidence type="ECO:0000256" key="8">
    <source>
        <dbReference type="RuleBase" id="RU004328"/>
    </source>
</evidence>
<dbReference type="Gramene" id="Psat07G0469200-T1">
    <property type="protein sequence ID" value="KAI5389137.1"/>
    <property type="gene ID" value="KIW84_074692"/>
</dbReference>
<gene>
    <name evidence="10" type="ORF">KIW84_074692</name>
</gene>
<organism evidence="10 11">
    <name type="scientific">Pisum sativum</name>
    <name type="common">Garden pea</name>
    <name type="synonym">Lathyrus oleraceus</name>
    <dbReference type="NCBI Taxonomy" id="3888"/>
    <lineage>
        <taxon>Eukaryota</taxon>
        <taxon>Viridiplantae</taxon>
        <taxon>Streptophyta</taxon>
        <taxon>Embryophyta</taxon>
        <taxon>Tracheophyta</taxon>
        <taxon>Spermatophyta</taxon>
        <taxon>Magnoliopsida</taxon>
        <taxon>eudicotyledons</taxon>
        <taxon>Gunneridae</taxon>
        <taxon>Pentapetalae</taxon>
        <taxon>rosids</taxon>
        <taxon>fabids</taxon>
        <taxon>Fabales</taxon>
        <taxon>Fabaceae</taxon>
        <taxon>Papilionoideae</taxon>
        <taxon>50 kb inversion clade</taxon>
        <taxon>NPAAA clade</taxon>
        <taxon>Hologalegina</taxon>
        <taxon>IRL clade</taxon>
        <taxon>Fabeae</taxon>
        <taxon>Lathyrus</taxon>
    </lineage>
</organism>
<feature type="signal peptide" evidence="9">
    <location>
        <begin position="1"/>
        <end position="19"/>
    </location>
</feature>
<evidence type="ECO:0000313" key="10">
    <source>
        <dbReference type="EMBL" id="KAI5389137.1"/>
    </source>
</evidence>
<name>A0A9D4ZX67_PEA</name>